<evidence type="ECO:0000313" key="1">
    <source>
        <dbReference type="EMBL" id="MBX72184.1"/>
    </source>
</evidence>
<protein>
    <submittedName>
        <fullName evidence="1">Uncharacterized protein</fullName>
    </submittedName>
</protein>
<dbReference type="EMBL" id="GGEC01091700">
    <property type="protein sequence ID" value="MBX72184.1"/>
    <property type="molecule type" value="Transcribed_RNA"/>
</dbReference>
<proteinExistence type="predicted"/>
<reference evidence="1" key="1">
    <citation type="submission" date="2018-02" db="EMBL/GenBank/DDBJ databases">
        <title>Rhizophora mucronata_Transcriptome.</title>
        <authorList>
            <person name="Meera S.P."/>
            <person name="Sreeshan A."/>
            <person name="Augustine A."/>
        </authorList>
    </citation>
    <scope>NUCLEOTIDE SEQUENCE</scope>
    <source>
        <tissue evidence="1">Leaf</tissue>
    </source>
</reference>
<organism evidence="1">
    <name type="scientific">Rhizophora mucronata</name>
    <name type="common">Asiatic mangrove</name>
    <dbReference type="NCBI Taxonomy" id="61149"/>
    <lineage>
        <taxon>Eukaryota</taxon>
        <taxon>Viridiplantae</taxon>
        <taxon>Streptophyta</taxon>
        <taxon>Embryophyta</taxon>
        <taxon>Tracheophyta</taxon>
        <taxon>Spermatophyta</taxon>
        <taxon>Magnoliopsida</taxon>
        <taxon>eudicotyledons</taxon>
        <taxon>Gunneridae</taxon>
        <taxon>Pentapetalae</taxon>
        <taxon>rosids</taxon>
        <taxon>fabids</taxon>
        <taxon>Malpighiales</taxon>
        <taxon>Rhizophoraceae</taxon>
        <taxon>Rhizophora</taxon>
    </lineage>
</organism>
<name>A0A2P2QZ83_RHIMU</name>
<accession>A0A2P2QZ83</accession>
<dbReference type="AlphaFoldDB" id="A0A2P2QZ83"/>
<sequence>MLMILELMGFKSTPHRKTKMKTVSNCNLQIKKVMSTGCLTKQTAWRAIQLSMR</sequence>